<evidence type="ECO:0000313" key="1">
    <source>
        <dbReference type="EMBL" id="KKL51692.1"/>
    </source>
</evidence>
<name>A0A0F9FKV0_9ZZZZ</name>
<feature type="non-terminal residue" evidence="1">
    <location>
        <position position="1"/>
    </location>
</feature>
<sequence length="71" mass="8432">KVSDDEWLCTYHARRKGYLPKKEPKYNRTEMEAQVVKDFVKILGFMRPDLAVDICREYLKGKGFNIIIKHT</sequence>
<accession>A0A0F9FKV0</accession>
<gene>
    <name evidence="1" type="ORF">LCGC14_2292990</name>
</gene>
<dbReference type="EMBL" id="LAZR01032158">
    <property type="protein sequence ID" value="KKL51692.1"/>
    <property type="molecule type" value="Genomic_DNA"/>
</dbReference>
<dbReference type="AlphaFoldDB" id="A0A0F9FKV0"/>
<proteinExistence type="predicted"/>
<comment type="caution">
    <text evidence="1">The sequence shown here is derived from an EMBL/GenBank/DDBJ whole genome shotgun (WGS) entry which is preliminary data.</text>
</comment>
<protein>
    <submittedName>
        <fullName evidence="1">Uncharacterized protein</fullName>
    </submittedName>
</protein>
<organism evidence="1">
    <name type="scientific">marine sediment metagenome</name>
    <dbReference type="NCBI Taxonomy" id="412755"/>
    <lineage>
        <taxon>unclassified sequences</taxon>
        <taxon>metagenomes</taxon>
        <taxon>ecological metagenomes</taxon>
    </lineage>
</organism>
<reference evidence="1" key="1">
    <citation type="journal article" date="2015" name="Nature">
        <title>Complex archaea that bridge the gap between prokaryotes and eukaryotes.</title>
        <authorList>
            <person name="Spang A."/>
            <person name="Saw J.H."/>
            <person name="Jorgensen S.L."/>
            <person name="Zaremba-Niedzwiedzka K."/>
            <person name="Martijn J."/>
            <person name="Lind A.E."/>
            <person name="van Eijk R."/>
            <person name="Schleper C."/>
            <person name="Guy L."/>
            <person name="Ettema T.J."/>
        </authorList>
    </citation>
    <scope>NUCLEOTIDE SEQUENCE</scope>
</reference>